<gene>
    <name evidence="1" type="ORF">Tci_927542</name>
</gene>
<dbReference type="EMBL" id="BKCJ011819393">
    <property type="protein sequence ID" value="GFD55573.1"/>
    <property type="molecule type" value="Genomic_DNA"/>
</dbReference>
<feature type="non-terminal residue" evidence="1">
    <location>
        <position position="1"/>
    </location>
</feature>
<evidence type="ECO:0000313" key="1">
    <source>
        <dbReference type="EMBL" id="GFD55573.1"/>
    </source>
</evidence>
<name>A0A699X8U5_TANCI</name>
<reference evidence="1" key="1">
    <citation type="journal article" date="2019" name="Sci. Rep.">
        <title>Draft genome of Tanacetum cinerariifolium, the natural source of mosquito coil.</title>
        <authorList>
            <person name="Yamashiro T."/>
            <person name="Shiraishi A."/>
            <person name="Satake H."/>
            <person name="Nakayama K."/>
        </authorList>
    </citation>
    <scope>NUCLEOTIDE SEQUENCE</scope>
</reference>
<organism evidence="1">
    <name type="scientific">Tanacetum cinerariifolium</name>
    <name type="common">Dalmatian daisy</name>
    <name type="synonym">Chrysanthemum cinerariifolium</name>
    <dbReference type="NCBI Taxonomy" id="118510"/>
    <lineage>
        <taxon>Eukaryota</taxon>
        <taxon>Viridiplantae</taxon>
        <taxon>Streptophyta</taxon>
        <taxon>Embryophyta</taxon>
        <taxon>Tracheophyta</taxon>
        <taxon>Spermatophyta</taxon>
        <taxon>Magnoliopsida</taxon>
        <taxon>eudicotyledons</taxon>
        <taxon>Gunneridae</taxon>
        <taxon>Pentapetalae</taxon>
        <taxon>asterids</taxon>
        <taxon>campanulids</taxon>
        <taxon>Asterales</taxon>
        <taxon>Asteraceae</taxon>
        <taxon>Asteroideae</taxon>
        <taxon>Anthemideae</taxon>
        <taxon>Anthemidinae</taxon>
        <taxon>Tanacetum</taxon>
    </lineage>
</organism>
<proteinExistence type="predicted"/>
<protein>
    <submittedName>
        <fullName evidence="1">Uncharacterized protein</fullName>
    </submittedName>
</protein>
<feature type="non-terminal residue" evidence="1">
    <location>
        <position position="93"/>
    </location>
</feature>
<dbReference type="AlphaFoldDB" id="A0A699X8U5"/>
<accession>A0A699X8U5</accession>
<comment type="caution">
    <text evidence="1">The sequence shown here is derived from an EMBL/GenBank/DDBJ whole genome shotgun (WGS) entry which is preliminary data.</text>
</comment>
<sequence length="93" mass="10056">STNDDVTHDDVIVQDEGIEDVNEEEVVEVVTTAKMIIDIVVDAAHVTTAIADVPLSATETIVTTAPTITTESTKKNVEVTLAPKRKRVMIQEP</sequence>